<comment type="caution">
    <text evidence="1">The sequence shown here is derived from an EMBL/GenBank/DDBJ whole genome shotgun (WGS) entry which is preliminary data.</text>
</comment>
<proteinExistence type="predicted"/>
<accession>A0ABV2NN71</accession>
<protein>
    <submittedName>
        <fullName evidence="1">Uncharacterized protein</fullName>
    </submittedName>
</protein>
<sequence length="512" mass="55118">MFDPTQARRYGSPLMFRPEMDRIVLHGPGSEGPVEGMSVAASSANQAPAPLPMPRLLKGIPRDKPLSPFWWIDPAREWGIRNGVDVADTRPMLQSALDAGEDLDLGSGGRFWLSDKLTYKRQCQQILGSRPFSYEFQYRYGASLCVASGRAGYPSFNLGASSVVEQTHECSLSSVGISFWHPGSAQLGRAPTRDDLIRYPWAIDLTTSSRSRLTDVQVQRAWNGINGNSNATGKNGGAWNWRDLELGCFNEIYHIGCTGTDFVTIDNVRGWVFGIGGTEFETIYNTYSPFATIEGVDGGAITRSTFWRSRLIYNNISNLGLHLGDMFFDGGANGGPNIDFVGGQATLSSLRINTDAQSIGMHVGGGKPTIGVLSITGVGQKTPANPLILVDGAAGVLQAAVTRMEAFNDNSHVPDNRCQTIFALCSAGEMNLGETRIGGISNVTRTQPVIWQKGSGGRLSVTNLRPDDAGTGSGTLLQIDADTQHNILGVQKTGWNVALPAIQNVGNYIGIK</sequence>
<evidence type="ECO:0000313" key="1">
    <source>
        <dbReference type="EMBL" id="MET3867969.1"/>
    </source>
</evidence>
<evidence type="ECO:0000313" key="2">
    <source>
        <dbReference type="Proteomes" id="UP001549119"/>
    </source>
</evidence>
<organism evidence="1 2">
    <name type="scientific">Methylobacterium radiotolerans</name>
    <dbReference type="NCBI Taxonomy" id="31998"/>
    <lineage>
        <taxon>Bacteria</taxon>
        <taxon>Pseudomonadati</taxon>
        <taxon>Pseudomonadota</taxon>
        <taxon>Alphaproteobacteria</taxon>
        <taxon>Hyphomicrobiales</taxon>
        <taxon>Methylobacteriaceae</taxon>
        <taxon>Methylobacterium</taxon>
    </lineage>
</organism>
<name>A0ABV2NN71_9HYPH</name>
<reference evidence="1 2" key="1">
    <citation type="submission" date="2024-06" db="EMBL/GenBank/DDBJ databases">
        <title>Genomics of switchgrass bacterial isolates.</title>
        <authorList>
            <person name="Shade A."/>
        </authorList>
    </citation>
    <scope>NUCLEOTIDE SEQUENCE [LARGE SCALE GENOMIC DNA]</scope>
    <source>
        <strain evidence="1 2">PvP084</strain>
    </source>
</reference>
<dbReference type="EMBL" id="JBEPNW010000002">
    <property type="protein sequence ID" value="MET3867969.1"/>
    <property type="molecule type" value="Genomic_DNA"/>
</dbReference>
<gene>
    <name evidence="1" type="ORF">ABIC20_005278</name>
</gene>
<dbReference type="RefSeq" id="WP_209650604.1">
    <property type="nucleotide sequence ID" value="NZ_JBEPNV010000001.1"/>
</dbReference>
<keyword evidence="2" id="KW-1185">Reference proteome</keyword>
<dbReference type="Proteomes" id="UP001549119">
    <property type="component" value="Unassembled WGS sequence"/>
</dbReference>